<gene>
    <name evidence="2" type="ORF">GR170_10245</name>
</gene>
<dbReference type="EMBL" id="WUMU01000009">
    <property type="protein sequence ID" value="MXN18217.1"/>
    <property type="molecule type" value="Genomic_DNA"/>
</dbReference>
<reference evidence="2 3" key="1">
    <citation type="submission" date="2019-12" db="EMBL/GenBank/DDBJ databases">
        <authorList>
            <person name="Li M."/>
        </authorList>
    </citation>
    <scope>NUCLEOTIDE SEQUENCE [LARGE SCALE GENOMIC DNA]</scope>
    <source>
        <strain evidence="2 3">GBMRC 2024</strain>
    </source>
</reference>
<evidence type="ECO:0000313" key="2">
    <source>
        <dbReference type="EMBL" id="MXN18217.1"/>
    </source>
</evidence>
<protein>
    <submittedName>
        <fullName evidence="2">Uncharacterized protein</fullName>
    </submittedName>
</protein>
<name>A0A6L7G3X8_9RHOB</name>
<organism evidence="2 3">
    <name type="scientific">Pseudooceanicola albus</name>
    <dbReference type="NCBI Taxonomy" id="2692189"/>
    <lineage>
        <taxon>Bacteria</taxon>
        <taxon>Pseudomonadati</taxon>
        <taxon>Pseudomonadota</taxon>
        <taxon>Alphaproteobacteria</taxon>
        <taxon>Rhodobacterales</taxon>
        <taxon>Paracoccaceae</taxon>
        <taxon>Pseudooceanicola</taxon>
    </lineage>
</organism>
<evidence type="ECO:0000256" key="1">
    <source>
        <dbReference type="SAM" id="MobiDB-lite"/>
    </source>
</evidence>
<feature type="region of interest" description="Disordered" evidence="1">
    <location>
        <begin position="60"/>
        <end position="87"/>
    </location>
</feature>
<dbReference type="AlphaFoldDB" id="A0A6L7G3X8"/>
<dbReference type="RefSeq" id="WP_160894328.1">
    <property type="nucleotide sequence ID" value="NZ_WUMU01000009.1"/>
</dbReference>
<dbReference type="Proteomes" id="UP000477911">
    <property type="component" value="Unassembled WGS sequence"/>
</dbReference>
<accession>A0A6L7G3X8</accession>
<sequence length="87" mass="9687">MQVDIKTAPSMNAAAFARISSDAWMVDVLAELQEAALDRDMFVVAEQLAVTTRLVQGEIARKRNEARRRGTGHGHLEEHGASYARRH</sequence>
<comment type="caution">
    <text evidence="2">The sequence shown here is derived from an EMBL/GenBank/DDBJ whole genome shotgun (WGS) entry which is preliminary data.</text>
</comment>
<keyword evidence="3" id="KW-1185">Reference proteome</keyword>
<proteinExistence type="predicted"/>
<evidence type="ECO:0000313" key="3">
    <source>
        <dbReference type="Proteomes" id="UP000477911"/>
    </source>
</evidence>